<feature type="domain" description="Inositol 1,3,4-trisphosphate 5/6-kinase ATP-grasp" evidence="2">
    <location>
        <begin position="196"/>
        <end position="268"/>
    </location>
</feature>
<dbReference type="Proteomes" id="UP001459277">
    <property type="component" value="Unassembled WGS sequence"/>
</dbReference>
<name>A0AAW2CIF8_9ROSI</name>
<accession>A0AAW2CIF8</accession>
<dbReference type="AlphaFoldDB" id="A0AAW2CIF8"/>
<evidence type="ECO:0000259" key="2">
    <source>
        <dbReference type="Pfam" id="PF05770"/>
    </source>
</evidence>
<evidence type="ECO:0000313" key="3">
    <source>
        <dbReference type="EMBL" id="KAK9997327.1"/>
    </source>
</evidence>
<feature type="region of interest" description="Disordered" evidence="1">
    <location>
        <begin position="1"/>
        <end position="24"/>
    </location>
</feature>
<comment type="caution">
    <text evidence="3">The sequence shown here is derived from an EMBL/GenBank/DDBJ whole genome shotgun (WGS) entry which is preliminary data.</text>
</comment>
<gene>
    <name evidence="3" type="ORF">SO802_022013</name>
</gene>
<evidence type="ECO:0000313" key="4">
    <source>
        <dbReference type="Proteomes" id="UP001459277"/>
    </source>
</evidence>
<keyword evidence="4" id="KW-1185">Reference proteome</keyword>
<dbReference type="InterPro" id="IPR040464">
    <property type="entry name" value="InsP(3)kin_ATP-grasp"/>
</dbReference>
<organism evidence="3 4">
    <name type="scientific">Lithocarpus litseifolius</name>
    <dbReference type="NCBI Taxonomy" id="425828"/>
    <lineage>
        <taxon>Eukaryota</taxon>
        <taxon>Viridiplantae</taxon>
        <taxon>Streptophyta</taxon>
        <taxon>Embryophyta</taxon>
        <taxon>Tracheophyta</taxon>
        <taxon>Spermatophyta</taxon>
        <taxon>Magnoliopsida</taxon>
        <taxon>eudicotyledons</taxon>
        <taxon>Gunneridae</taxon>
        <taxon>Pentapetalae</taxon>
        <taxon>rosids</taxon>
        <taxon>fabids</taxon>
        <taxon>Fagales</taxon>
        <taxon>Fagaceae</taxon>
        <taxon>Lithocarpus</taxon>
    </lineage>
</organism>
<dbReference type="EMBL" id="JAZDWU010000007">
    <property type="protein sequence ID" value="KAK9997327.1"/>
    <property type="molecule type" value="Genomic_DNA"/>
</dbReference>
<reference evidence="3 4" key="1">
    <citation type="submission" date="2024-01" db="EMBL/GenBank/DDBJ databases">
        <title>A telomere-to-telomere, gap-free genome of sweet tea (Lithocarpus litseifolius).</title>
        <authorList>
            <person name="Zhou J."/>
        </authorList>
    </citation>
    <scope>NUCLEOTIDE SEQUENCE [LARGE SCALE GENOMIC DNA]</scope>
    <source>
        <strain evidence="3">Zhou-2022a</strain>
        <tissue evidence="3">Leaf</tissue>
    </source>
</reference>
<dbReference type="Pfam" id="PF05770">
    <property type="entry name" value="Ins134_P3_kin"/>
    <property type="match status" value="1"/>
</dbReference>
<proteinExistence type="predicted"/>
<protein>
    <recommendedName>
        <fullName evidence="2">Inositol 1,3,4-trisphosphate 5/6-kinase ATP-grasp domain-containing protein</fullName>
    </recommendedName>
</protein>
<sequence length="277" mass="31133">MCPPPDGPPHEMVDSTPISSEQGDLTASVTMANKQKRGRNLCTKFKKLRENGLILITIPLGAKGPVGENASVFTRRANFTLDPNRVEDKMCMEISLSNTYNNCRSNYYKEYLKFSKEEVRANVPPDLTQDNWNALCDLYETNKWKVNDLGNVIGLPLQTVLRSSFEGYAKSTNGGSSLRHKRDQKRARSHSFVQLVVRCFSLLDDVCKRELSKNASVYHVPGVSYAAASADDADLDLRVAVVPQRPLLEKLAKELRLRLVLFIIFSMIHGNAHVHMH</sequence>
<evidence type="ECO:0000256" key="1">
    <source>
        <dbReference type="SAM" id="MobiDB-lite"/>
    </source>
</evidence>